<evidence type="ECO:0000259" key="3">
    <source>
        <dbReference type="PROSITE" id="PS50846"/>
    </source>
</evidence>
<dbReference type="Proteomes" id="UP001327560">
    <property type="component" value="Chromosome 8"/>
</dbReference>
<name>A0AAQ3L7H5_9LILI</name>
<dbReference type="PANTHER" id="PTHR22814:SF320">
    <property type="entry name" value="OS01G0309800 PROTEIN"/>
    <property type="match status" value="1"/>
</dbReference>
<dbReference type="GO" id="GO:0046872">
    <property type="term" value="F:metal ion binding"/>
    <property type="evidence" value="ECO:0007669"/>
    <property type="project" value="UniProtKB-KW"/>
</dbReference>
<evidence type="ECO:0000256" key="2">
    <source>
        <dbReference type="SAM" id="MobiDB-lite"/>
    </source>
</evidence>
<dbReference type="PROSITE" id="PS50846">
    <property type="entry name" value="HMA_2"/>
    <property type="match status" value="1"/>
</dbReference>
<dbReference type="Gene3D" id="3.30.70.100">
    <property type="match status" value="1"/>
</dbReference>
<evidence type="ECO:0000256" key="1">
    <source>
        <dbReference type="ARBA" id="ARBA00022723"/>
    </source>
</evidence>
<dbReference type="EMBL" id="CP136897">
    <property type="protein sequence ID" value="WOL18437.1"/>
    <property type="molecule type" value="Genomic_DNA"/>
</dbReference>
<dbReference type="AlphaFoldDB" id="A0AAQ3L7H5"/>
<organism evidence="4 5">
    <name type="scientific">Canna indica</name>
    <name type="common">Indian-shot</name>
    <dbReference type="NCBI Taxonomy" id="4628"/>
    <lineage>
        <taxon>Eukaryota</taxon>
        <taxon>Viridiplantae</taxon>
        <taxon>Streptophyta</taxon>
        <taxon>Embryophyta</taxon>
        <taxon>Tracheophyta</taxon>
        <taxon>Spermatophyta</taxon>
        <taxon>Magnoliopsida</taxon>
        <taxon>Liliopsida</taxon>
        <taxon>Zingiberales</taxon>
        <taxon>Cannaceae</taxon>
        <taxon>Canna</taxon>
    </lineage>
</organism>
<feature type="domain" description="HMA" evidence="3">
    <location>
        <begin position="48"/>
        <end position="111"/>
    </location>
</feature>
<gene>
    <name evidence="4" type="ORF">Cni_G27232</name>
</gene>
<keyword evidence="1" id="KW-0479">Metal-binding</keyword>
<feature type="region of interest" description="Disordered" evidence="2">
    <location>
        <begin position="117"/>
        <end position="190"/>
    </location>
</feature>
<reference evidence="4 5" key="1">
    <citation type="submission" date="2023-10" db="EMBL/GenBank/DDBJ databases">
        <title>Chromosome-scale genome assembly provides insights into flower coloration mechanisms of Canna indica.</title>
        <authorList>
            <person name="Li C."/>
        </authorList>
    </citation>
    <scope>NUCLEOTIDE SEQUENCE [LARGE SCALE GENOMIC DNA]</scope>
    <source>
        <tissue evidence="4">Flower</tissue>
    </source>
</reference>
<dbReference type="PANTHER" id="PTHR22814">
    <property type="entry name" value="COPPER TRANSPORT PROTEIN ATOX1-RELATED"/>
    <property type="match status" value="1"/>
</dbReference>
<feature type="compositionally biased region" description="Pro residues" evidence="2">
    <location>
        <begin position="143"/>
        <end position="154"/>
    </location>
</feature>
<proteinExistence type="predicted"/>
<evidence type="ECO:0000313" key="4">
    <source>
        <dbReference type="EMBL" id="WOL18437.1"/>
    </source>
</evidence>
<dbReference type="CDD" id="cd00371">
    <property type="entry name" value="HMA"/>
    <property type="match status" value="1"/>
</dbReference>
<dbReference type="InterPro" id="IPR036163">
    <property type="entry name" value="HMA_dom_sf"/>
</dbReference>
<keyword evidence="5" id="KW-1185">Reference proteome</keyword>
<dbReference type="InterPro" id="IPR006121">
    <property type="entry name" value="HMA_dom"/>
</dbReference>
<accession>A0AAQ3L7H5</accession>
<feature type="compositionally biased region" description="Low complexity" evidence="2">
    <location>
        <begin position="133"/>
        <end position="142"/>
    </location>
</feature>
<sequence>MLVYSTSSLVRCITHMAQEAEVSQLINLYRSVIELYTEIFSVACAQKPRVTELQVRMNCNGCVQRIKKTMHGIDGVRDIYVDFAQQKLTVVGTADPERIVKAIKKARKKATICYHSESNESTGTEQPPPPVAEPAAGSSNPPSNQPPNETTPPEPPKDAPPETTNTAPDALNPSPDAKDSTPEEPKDVEEIHMVHHYPNNYFHREDWDQNYTNDHEIRNEEAVLRIGHNYRSSTYASEYRYLQSASQDIPYGHVGDLEDGYYRNSRGADGNQITVMFSDENPNACTIV</sequence>
<dbReference type="Pfam" id="PF00403">
    <property type="entry name" value="HMA"/>
    <property type="match status" value="1"/>
</dbReference>
<feature type="compositionally biased region" description="Basic and acidic residues" evidence="2">
    <location>
        <begin position="176"/>
        <end position="190"/>
    </location>
</feature>
<protein>
    <submittedName>
        <fullName evidence="4">Heavy metal-associated isoprenylated plant protein 5</fullName>
    </submittedName>
</protein>
<dbReference type="SUPFAM" id="SSF55008">
    <property type="entry name" value="HMA, heavy metal-associated domain"/>
    <property type="match status" value="1"/>
</dbReference>
<evidence type="ECO:0000313" key="5">
    <source>
        <dbReference type="Proteomes" id="UP001327560"/>
    </source>
</evidence>